<feature type="domain" description="F-box" evidence="1">
    <location>
        <begin position="30"/>
        <end position="77"/>
    </location>
</feature>
<keyword evidence="3" id="KW-1185">Reference proteome</keyword>
<evidence type="ECO:0000313" key="2">
    <source>
        <dbReference type="EMBL" id="KAH0628608.1"/>
    </source>
</evidence>
<dbReference type="PANTHER" id="PTHR15933:SF1">
    <property type="entry name" value="F-BOX ONLY PROTEIN 40"/>
    <property type="match status" value="1"/>
</dbReference>
<dbReference type="Pfam" id="PF15966">
    <property type="entry name" value="F-box_4"/>
    <property type="match status" value="1"/>
</dbReference>
<dbReference type="PROSITE" id="PS51257">
    <property type="entry name" value="PROKAR_LIPOPROTEIN"/>
    <property type="match status" value="1"/>
</dbReference>
<dbReference type="InterPro" id="IPR031890">
    <property type="entry name" value="Fbxo30/Fbxo40"/>
</dbReference>
<comment type="caution">
    <text evidence="2">The sequence shown here is derived from an EMBL/GenBank/DDBJ whole genome shotgun (WGS) entry which is preliminary data.</text>
</comment>
<dbReference type="PANTHER" id="PTHR15933">
    <property type="entry name" value="PROTEIN CBG16327"/>
    <property type="match status" value="1"/>
</dbReference>
<dbReference type="Proteomes" id="UP000826234">
    <property type="component" value="Unassembled WGS sequence"/>
</dbReference>
<name>A0ABQ7TG44_PHRPL</name>
<dbReference type="EMBL" id="JAIPUX010000439">
    <property type="protein sequence ID" value="KAH0628608.1"/>
    <property type="molecule type" value="Genomic_DNA"/>
</dbReference>
<protein>
    <recommendedName>
        <fullName evidence="1">F-box domain-containing protein</fullName>
    </recommendedName>
</protein>
<proteinExistence type="predicted"/>
<organism evidence="2 3">
    <name type="scientific">Phrynosoma platyrhinos</name>
    <name type="common">Desert horned lizard</name>
    <dbReference type="NCBI Taxonomy" id="52577"/>
    <lineage>
        <taxon>Eukaryota</taxon>
        <taxon>Metazoa</taxon>
        <taxon>Chordata</taxon>
        <taxon>Craniata</taxon>
        <taxon>Vertebrata</taxon>
        <taxon>Euteleostomi</taxon>
        <taxon>Lepidosauria</taxon>
        <taxon>Squamata</taxon>
        <taxon>Bifurcata</taxon>
        <taxon>Unidentata</taxon>
        <taxon>Episquamata</taxon>
        <taxon>Toxicofera</taxon>
        <taxon>Iguania</taxon>
        <taxon>Phrynosomatidae</taxon>
        <taxon>Phrynosomatinae</taxon>
        <taxon>Phrynosoma</taxon>
    </lineage>
</organism>
<dbReference type="InterPro" id="IPR001810">
    <property type="entry name" value="F-box_dom"/>
</dbReference>
<accession>A0ABQ7TG44</accession>
<evidence type="ECO:0000313" key="3">
    <source>
        <dbReference type="Proteomes" id="UP000826234"/>
    </source>
</evidence>
<evidence type="ECO:0000259" key="1">
    <source>
        <dbReference type="Pfam" id="PF15966"/>
    </source>
</evidence>
<reference evidence="2 3" key="1">
    <citation type="journal article" date="2022" name="Gigascience">
        <title>A chromosome-level genome assembly and annotation of the desert horned lizard, Phrynosoma platyrhinos, provides insight into chromosomal rearrangements among reptiles.</title>
        <authorList>
            <person name="Koochekian N."/>
            <person name="Ascanio A."/>
            <person name="Farleigh K."/>
            <person name="Card D.C."/>
            <person name="Schield D.R."/>
            <person name="Castoe T.A."/>
            <person name="Jezkova T."/>
        </authorList>
    </citation>
    <scope>NUCLEOTIDE SEQUENCE [LARGE SCALE GENOMIC DNA]</scope>
    <source>
        <strain evidence="2">NK-2021</strain>
    </source>
</reference>
<sequence length="106" mass="11793">MSRALAKASSTAAPPQGGLASCDESSMALAEIWKFSNLFSTINNWQLSDIPSMAVHLKTCPFYDVEYKKDPVLLTYMLPPEEEVEETLVSTLRHGHGPKKVQRKLL</sequence>
<gene>
    <name evidence="2" type="ORF">JD844_009964</name>
</gene>